<dbReference type="GO" id="GO:0003700">
    <property type="term" value="F:DNA-binding transcription factor activity"/>
    <property type="evidence" value="ECO:0007669"/>
    <property type="project" value="TreeGrafter"/>
</dbReference>
<gene>
    <name evidence="6" type="ORF">GRI38_13765</name>
</gene>
<dbReference type="InterPro" id="IPR050109">
    <property type="entry name" value="HTH-type_TetR-like_transc_reg"/>
</dbReference>
<dbReference type="PANTHER" id="PTHR30055">
    <property type="entry name" value="HTH-TYPE TRANSCRIPTIONAL REGULATOR RUTR"/>
    <property type="match status" value="1"/>
</dbReference>
<accession>A0A844ZGV9</accession>
<dbReference type="OrthoDB" id="9811084at2"/>
<feature type="domain" description="HTH tetR-type" evidence="5">
    <location>
        <begin position="18"/>
        <end position="78"/>
    </location>
</feature>
<comment type="caution">
    <text evidence="6">The sequence shown here is derived from an EMBL/GenBank/DDBJ whole genome shotgun (WGS) entry which is preliminary data.</text>
</comment>
<name>A0A844ZGV9_9SPHN</name>
<keyword evidence="1" id="KW-0805">Transcription regulation</keyword>
<dbReference type="PROSITE" id="PS50977">
    <property type="entry name" value="HTH_TETR_2"/>
    <property type="match status" value="1"/>
</dbReference>
<dbReference type="EMBL" id="WTYW01000006">
    <property type="protein sequence ID" value="MXO87095.1"/>
    <property type="molecule type" value="Genomic_DNA"/>
</dbReference>
<evidence type="ECO:0000256" key="4">
    <source>
        <dbReference type="PROSITE-ProRule" id="PRU00335"/>
    </source>
</evidence>
<evidence type="ECO:0000313" key="6">
    <source>
        <dbReference type="EMBL" id="MXO87095.1"/>
    </source>
</evidence>
<reference evidence="6 7" key="1">
    <citation type="submission" date="2019-12" db="EMBL/GenBank/DDBJ databases">
        <title>Genomic-based taxomic classification of the family Erythrobacteraceae.</title>
        <authorList>
            <person name="Xu L."/>
        </authorList>
    </citation>
    <scope>NUCLEOTIDE SEQUENCE [LARGE SCALE GENOMIC DNA]</scope>
    <source>
        <strain evidence="6 7">MCCC 1A09962</strain>
    </source>
</reference>
<dbReference type="Gene3D" id="1.10.357.10">
    <property type="entry name" value="Tetracycline Repressor, domain 2"/>
    <property type="match status" value="1"/>
</dbReference>
<keyword evidence="2 4" id="KW-0238">DNA-binding</keyword>
<evidence type="ECO:0000313" key="7">
    <source>
        <dbReference type="Proteomes" id="UP000433104"/>
    </source>
</evidence>
<keyword evidence="7" id="KW-1185">Reference proteome</keyword>
<dbReference type="PRINTS" id="PR00455">
    <property type="entry name" value="HTHTETR"/>
</dbReference>
<protein>
    <submittedName>
        <fullName evidence="6">TetR family transcriptional regulator</fullName>
    </submittedName>
</protein>
<dbReference type="InterPro" id="IPR009057">
    <property type="entry name" value="Homeodomain-like_sf"/>
</dbReference>
<sequence>MDETQTAEANVPRTERGRKTLRKLLDAAREEFGENGFHDASISAITRRAKVALGTFYTYYPSKDAIFRALVSDMSEAVKQAARHSITNDMDAWSTERAALQAFLEFAGKHKEVYRIIDEAEFVAPDSYRGHYESIADRIAGRLGKAAEAGEMRDDIGETEAWAVMGMNVFLGLRYAIWATENDPDAGVLAARANRLLERGLRPVSSGDGGAV</sequence>
<dbReference type="InterPro" id="IPR001647">
    <property type="entry name" value="HTH_TetR"/>
</dbReference>
<keyword evidence="3" id="KW-0804">Transcription</keyword>
<evidence type="ECO:0000256" key="2">
    <source>
        <dbReference type="ARBA" id="ARBA00023125"/>
    </source>
</evidence>
<dbReference type="Pfam" id="PF00440">
    <property type="entry name" value="TetR_N"/>
    <property type="match status" value="1"/>
</dbReference>
<dbReference type="RefSeq" id="WP_160685388.1">
    <property type="nucleotide sequence ID" value="NZ_WTYW01000006.1"/>
</dbReference>
<proteinExistence type="predicted"/>
<evidence type="ECO:0000259" key="5">
    <source>
        <dbReference type="PROSITE" id="PS50977"/>
    </source>
</evidence>
<dbReference type="GO" id="GO:0000976">
    <property type="term" value="F:transcription cis-regulatory region binding"/>
    <property type="evidence" value="ECO:0007669"/>
    <property type="project" value="TreeGrafter"/>
</dbReference>
<dbReference type="AlphaFoldDB" id="A0A844ZGV9"/>
<dbReference type="PANTHER" id="PTHR30055:SF234">
    <property type="entry name" value="HTH-TYPE TRANSCRIPTIONAL REGULATOR BETI"/>
    <property type="match status" value="1"/>
</dbReference>
<feature type="DNA-binding region" description="H-T-H motif" evidence="4">
    <location>
        <begin position="41"/>
        <end position="60"/>
    </location>
</feature>
<dbReference type="SUPFAM" id="SSF46689">
    <property type="entry name" value="Homeodomain-like"/>
    <property type="match status" value="1"/>
</dbReference>
<evidence type="ECO:0000256" key="1">
    <source>
        <dbReference type="ARBA" id="ARBA00023015"/>
    </source>
</evidence>
<organism evidence="6 7">
    <name type="scientific">Parapontixanthobacter aurantiacus</name>
    <dbReference type="NCBI Taxonomy" id="1463599"/>
    <lineage>
        <taxon>Bacteria</taxon>
        <taxon>Pseudomonadati</taxon>
        <taxon>Pseudomonadota</taxon>
        <taxon>Alphaproteobacteria</taxon>
        <taxon>Sphingomonadales</taxon>
        <taxon>Erythrobacteraceae</taxon>
        <taxon>Parapontixanthobacter</taxon>
    </lineage>
</organism>
<evidence type="ECO:0000256" key="3">
    <source>
        <dbReference type="ARBA" id="ARBA00023163"/>
    </source>
</evidence>
<dbReference type="Proteomes" id="UP000433104">
    <property type="component" value="Unassembled WGS sequence"/>
</dbReference>